<dbReference type="Proteomes" id="UP000216752">
    <property type="component" value="Chromosome"/>
</dbReference>
<gene>
    <name evidence="1" type="ORF">SPSIL_008730</name>
</gene>
<dbReference type="EMBL" id="CP155573">
    <property type="protein sequence ID" value="XFO64764.1"/>
    <property type="molecule type" value="Genomic_DNA"/>
</dbReference>
<dbReference type="RefSeq" id="WP_094607762.1">
    <property type="nucleotide sequence ID" value="NZ_CP155573.1"/>
</dbReference>
<accession>A0ABZ3IGG3</accession>
<keyword evidence="2" id="KW-1185">Reference proteome</keyword>
<name>A0ABZ3IGG3_9FIRM</name>
<evidence type="ECO:0000313" key="1">
    <source>
        <dbReference type="EMBL" id="XFO64764.1"/>
    </source>
</evidence>
<reference evidence="1" key="1">
    <citation type="submission" date="2024-05" db="EMBL/GenBank/DDBJ databases">
        <title>Isolation and characterization of Sporomusa carbonis sp. nov., a carboxydotrophic hydrogenogen in the genus of Sporomusa isolated from a charcoal burning pile.</title>
        <authorList>
            <person name="Boeer T."/>
            <person name="Rosenbaum F."/>
            <person name="Eysell L."/>
            <person name="Mueller V."/>
            <person name="Daniel R."/>
            <person name="Poehlein A."/>
        </authorList>
    </citation>
    <scope>NUCLEOTIDE SEQUENCE [LARGE SCALE GENOMIC DNA]</scope>
    <source>
        <strain evidence="1">DSM 10669</strain>
    </source>
</reference>
<evidence type="ECO:0000313" key="2">
    <source>
        <dbReference type="Proteomes" id="UP000216752"/>
    </source>
</evidence>
<organism evidence="1 2">
    <name type="scientific">Sporomusa silvacetica DSM 10669</name>
    <dbReference type="NCBI Taxonomy" id="1123289"/>
    <lineage>
        <taxon>Bacteria</taxon>
        <taxon>Bacillati</taxon>
        <taxon>Bacillota</taxon>
        <taxon>Negativicutes</taxon>
        <taxon>Selenomonadales</taxon>
        <taxon>Sporomusaceae</taxon>
        <taxon>Sporomusa</taxon>
    </lineage>
</organism>
<proteinExistence type="predicted"/>
<protein>
    <submittedName>
        <fullName evidence="1">Uncharacterized protein</fullName>
    </submittedName>
</protein>
<sequence length="201" mass="23234">MEQVKNLVSEDMEKLSQEDFIAKYCADEITNSCHNCEECQRDGSCCLTCKYRKQCPFTCRSEAERLKLEAIPTYEFYKKIANHDESLLTFVAAERIRNDENRIAELIEKHVQSCIACEKMDYTSMVIELKAKLSQTRQYTKLGEMVFKVFQNNLENQVNQASDCPIPNYEADCEECPFSMVCETVIEIEQQMGGTEANHDK</sequence>